<dbReference type="EMBL" id="JAQMWT010000297">
    <property type="protein sequence ID" value="KAJ8606083.1"/>
    <property type="molecule type" value="Genomic_DNA"/>
</dbReference>
<evidence type="ECO:0000259" key="2">
    <source>
        <dbReference type="Pfam" id="PF03016"/>
    </source>
</evidence>
<reference evidence="4" key="1">
    <citation type="submission" date="2023-01" db="EMBL/GenBank/DDBJ databases">
        <title>Metagenome sequencing of chrysophaentin producing Chrysophaeum taylorii.</title>
        <authorList>
            <person name="Davison J."/>
            <person name="Bewley C."/>
        </authorList>
    </citation>
    <scope>NUCLEOTIDE SEQUENCE</scope>
    <source>
        <strain evidence="4">NIES-1699</strain>
    </source>
</reference>
<sequence>MVFGVLSAAATSPLVVPESVLDEAAERVKVYVYKERGKKPSLGEPSGRIYWQLEGRLVRGLPRTSKASEATHFWIPHALMAHWRPPSTEARARLESYYRRRLRPTLEKVLNKLPYFNKSRDAHLFAYAYDLGPVCEAEGSILDDPLFQQVVHGSRVVGYHARDAAFDDSLAASVPRFGRRPKLRFGARRSCWGARDVAVPQFNKFHARGFSDGTTEAARGEDGKWVARLVREAKRRKATFFFRGQIVTGRCSATVRFWLARYCATRPWCASDGDARSAVFAPAPGGWGCWSSRFYDAVDAVTIPVRLADGLVEPFARLLNYSAFVRTLETGGDRETLDSDGLAAAFDAMHAEATAWRRDCAAAASSSDDDLCLSNPLSRTMRALALARPFLGWDDRRHAGRNAFALFLADLYLRHNRSSSSLPMASRARQFL</sequence>
<protein>
    <recommendedName>
        <fullName evidence="2">Exostosin GT47 domain-containing protein</fullName>
    </recommendedName>
</protein>
<dbReference type="AlphaFoldDB" id="A0AAD7UPL4"/>
<comment type="caution">
    <text evidence="4">The sequence shown here is derived from an EMBL/GenBank/DDBJ whole genome shotgun (WGS) entry which is preliminary data.</text>
</comment>
<dbReference type="EMBL" id="JAQMWT010000010">
    <property type="protein sequence ID" value="KAJ8614161.1"/>
    <property type="molecule type" value="Genomic_DNA"/>
</dbReference>
<dbReference type="Proteomes" id="UP001230188">
    <property type="component" value="Unassembled WGS sequence"/>
</dbReference>
<organism evidence="4 5">
    <name type="scientific">Chrysophaeum taylorii</name>
    <dbReference type="NCBI Taxonomy" id="2483200"/>
    <lineage>
        <taxon>Eukaryota</taxon>
        <taxon>Sar</taxon>
        <taxon>Stramenopiles</taxon>
        <taxon>Ochrophyta</taxon>
        <taxon>Pelagophyceae</taxon>
        <taxon>Pelagomonadales</taxon>
        <taxon>Pelagomonadaceae</taxon>
        <taxon>Chrysophaeum</taxon>
    </lineage>
</organism>
<comment type="similarity">
    <text evidence="1">Belongs to the glycosyltransferase 47 family.</text>
</comment>
<dbReference type="Pfam" id="PF03016">
    <property type="entry name" value="Exostosin_GT47"/>
    <property type="match status" value="1"/>
</dbReference>
<dbReference type="GO" id="GO:0016757">
    <property type="term" value="F:glycosyltransferase activity"/>
    <property type="evidence" value="ECO:0007669"/>
    <property type="project" value="InterPro"/>
</dbReference>
<evidence type="ECO:0000313" key="5">
    <source>
        <dbReference type="Proteomes" id="UP001230188"/>
    </source>
</evidence>
<evidence type="ECO:0000313" key="3">
    <source>
        <dbReference type="EMBL" id="KAJ8606083.1"/>
    </source>
</evidence>
<keyword evidence="5" id="KW-1185">Reference proteome</keyword>
<evidence type="ECO:0000256" key="1">
    <source>
        <dbReference type="ARBA" id="ARBA00010271"/>
    </source>
</evidence>
<dbReference type="PANTHER" id="PTHR11062">
    <property type="entry name" value="EXOSTOSIN HEPARAN SULFATE GLYCOSYLTRANSFERASE -RELATED"/>
    <property type="match status" value="1"/>
</dbReference>
<name>A0AAD7UPL4_9STRA</name>
<proteinExistence type="inferred from homology"/>
<feature type="domain" description="Exostosin GT47" evidence="2">
    <location>
        <begin position="190"/>
        <end position="325"/>
    </location>
</feature>
<accession>A0AAD7UPL4</accession>
<dbReference type="InterPro" id="IPR040911">
    <property type="entry name" value="Exostosin_GT47"/>
</dbReference>
<gene>
    <name evidence="3" type="ORF">CTAYLR_005178</name>
    <name evidence="4" type="ORF">CTAYLR_005195</name>
</gene>
<evidence type="ECO:0000313" key="4">
    <source>
        <dbReference type="EMBL" id="KAJ8614161.1"/>
    </source>
</evidence>
<dbReference type="InterPro" id="IPR004263">
    <property type="entry name" value="Exostosin"/>
</dbReference>